<reference evidence="2 3" key="1">
    <citation type="journal article" date="2019" name="Int. J. Syst. Evol. Microbiol.">
        <title>The Global Catalogue of Microorganisms (GCM) 10K type strain sequencing project: providing services to taxonomists for standard genome sequencing and annotation.</title>
        <authorList>
            <consortium name="The Broad Institute Genomics Platform"/>
            <consortium name="The Broad Institute Genome Sequencing Center for Infectious Disease"/>
            <person name="Wu L."/>
            <person name="Ma J."/>
        </authorList>
    </citation>
    <scope>NUCLEOTIDE SEQUENCE [LARGE SCALE GENOMIC DNA]</scope>
    <source>
        <strain evidence="2 3">JCM 15575</strain>
    </source>
</reference>
<evidence type="ECO:0000313" key="3">
    <source>
        <dbReference type="Proteomes" id="UP001500596"/>
    </source>
</evidence>
<feature type="signal peptide" evidence="1">
    <location>
        <begin position="1"/>
        <end position="29"/>
    </location>
</feature>
<comment type="caution">
    <text evidence="2">The sequence shown here is derived from an EMBL/GenBank/DDBJ whole genome shotgun (WGS) entry which is preliminary data.</text>
</comment>
<sequence length="135" mass="13908">MTARLVAAAALTGALVALLSGCAQGPATPAPTPTQFTDRAVLPSCGEVELGQGDEIPAENLTCLQDAADEGAELAVTRPTTEGDPVTEYYRVLPGGGWEAYIDGSQDSNGGIWWFTPCPEAKTLEDLATCQGGPL</sequence>
<organism evidence="2 3">
    <name type="scientific">Microbacterium lacus</name>
    <dbReference type="NCBI Taxonomy" id="415217"/>
    <lineage>
        <taxon>Bacteria</taxon>
        <taxon>Bacillati</taxon>
        <taxon>Actinomycetota</taxon>
        <taxon>Actinomycetes</taxon>
        <taxon>Micrococcales</taxon>
        <taxon>Microbacteriaceae</taxon>
        <taxon>Microbacterium</taxon>
    </lineage>
</organism>
<dbReference type="PROSITE" id="PS51257">
    <property type="entry name" value="PROKAR_LIPOPROTEIN"/>
    <property type="match status" value="1"/>
</dbReference>
<proteinExistence type="predicted"/>
<dbReference type="EMBL" id="BAAAPK010000001">
    <property type="protein sequence ID" value="GAA1671669.1"/>
    <property type="molecule type" value="Genomic_DNA"/>
</dbReference>
<accession>A0ABN2GI58</accession>
<feature type="chain" id="PRO_5046020543" evidence="1">
    <location>
        <begin position="30"/>
        <end position="135"/>
    </location>
</feature>
<protein>
    <submittedName>
        <fullName evidence="2">Uncharacterized protein</fullName>
    </submittedName>
</protein>
<dbReference type="RefSeq" id="WP_344053126.1">
    <property type="nucleotide sequence ID" value="NZ_BAAAPK010000001.1"/>
</dbReference>
<gene>
    <name evidence="2" type="ORF">GCM10009807_14800</name>
</gene>
<evidence type="ECO:0000313" key="2">
    <source>
        <dbReference type="EMBL" id="GAA1671669.1"/>
    </source>
</evidence>
<evidence type="ECO:0000256" key="1">
    <source>
        <dbReference type="SAM" id="SignalP"/>
    </source>
</evidence>
<keyword evidence="1" id="KW-0732">Signal</keyword>
<keyword evidence="3" id="KW-1185">Reference proteome</keyword>
<dbReference type="Proteomes" id="UP001500596">
    <property type="component" value="Unassembled WGS sequence"/>
</dbReference>
<name>A0ABN2GI58_9MICO</name>